<organism evidence="1 2">
    <name type="scientific">Citrus x changshan-huyou</name>
    <dbReference type="NCBI Taxonomy" id="2935761"/>
    <lineage>
        <taxon>Eukaryota</taxon>
        <taxon>Viridiplantae</taxon>
        <taxon>Streptophyta</taxon>
        <taxon>Embryophyta</taxon>
        <taxon>Tracheophyta</taxon>
        <taxon>Spermatophyta</taxon>
        <taxon>Magnoliopsida</taxon>
        <taxon>eudicotyledons</taxon>
        <taxon>Gunneridae</taxon>
        <taxon>Pentapetalae</taxon>
        <taxon>rosids</taxon>
        <taxon>malvids</taxon>
        <taxon>Sapindales</taxon>
        <taxon>Rutaceae</taxon>
        <taxon>Aurantioideae</taxon>
        <taxon>Citrus</taxon>
    </lineage>
</organism>
<proteinExistence type="predicted"/>
<evidence type="ECO:0000313" key="1">
    <source>
        <dbReference type="EMBL" id="KAK9201892.1"/>
    </source>
</evidence>
<evidence type="ECO:0000313" key="2">
    <source>
        <dbReference type="Proteomes" id="UP001428341"/>
    </source>
</evidence>
<dbReference type="Proteomes" id="UP001428341">
    <property type="component" value="Unassembled WGS sequence"/>
</dbReference>
<dbReference type="AlphaFoldDB" id="A0AAP0QSP5"/>
<name>A0AAP0QSP5_9ROSI</name>
<accession>A0AAP0QSP5</accession>
<comment type="caution">
    <text evidence="1">The sequence shown here is derived from an EMBL/GenBank/DDBJ whole genome shotgun (WGS) entry which is preliminary data.</text>
</comment>
<keyword evidence="2" id="KW-1185">Reference proteome</keyword>
<dbReference type="EMBL" id="JBCGBO010000005">
    <property type="protein sequence ID" value="KAK9201892.1"/>
    <property type="molecule type" value="Genomic_DNA"/>
</dbReference>
<protein>
    <submittedName>
        <fullName evidence="1">Uncharacterized protein</fullName>
    </submittedName>
</protein>
<gene>
    <name evidence="1" type="ORF">WN944_017101</name>
</gene>
<reference evidence="1 2" key="1">
    <citation type="submission" date="2024-05" db="EMBL/GenBank/DDBJ databases">
        <title>Haplotype-resolved chromosome-level genome assembly of Huyou (Citrus changshanensis).</title>
        <authorList>
            <person name="Miao C."/>
            <person name="Chen W."/>
            <person name="Wu Y."/>
            <person name="Wang L."/>
            <person name="Zhao S."/>
            <person name="Grierson D."/>
            <person name="Xu C."/>
            <person name="Chen K."/>
        </authorList>
    </citation>
    <scope>NUCLEOTIDE SEQUENCE [LARGE SCALE GENOMIC DNA]</scope>
    <source>
        <strain evidence="1">01-14</strain>
        <tissue evidence="1">Leaf</tissue>
    </source>
</reference>
<sequence>MYCLYSTPYLKTHVPTEPRSIDKQTRIRISIRLRIGWVQTSEVLAARHNFLPVSIYFRSYQAHRKITKVN</sequence>